<evidence type="ECO:0000313" key="2">
    <source>
        <dbReference type="EMBL" id="MBW8725771.1"/>
    </source>
</evidence>
<dbReference type="AlphaFoldDB" id="A0A952FJY9"/>
<proteinExistence type="predicted"/>
<comment type="caution">
    <text evidence="2">The sequence shown here is derived from an EMBL/GenBank/DDBJ whole genome shotgun (WGS) entry which is preliminary data.</text>
</comment>
<evidence type="ECO:0000313" key="3">
    <source>
        <dbReference type="Proteomes" id="UP000700706"/>
    </source>
</evidence>
<dbReference type="EMBL" id="JAEKLZ010000184">
    <property type="protein sequence ID" value="MBW8725771.1"/>
    <property type="molecule type" value="Genomic_DNA"/>
</dbReference>
<name>A0A952FJY9_9PROT</name>
<dbReference type="Pfam" id="PF06094">
    <property type="entry name" value="GGACT"/>
    <property type="match status" value="1"/>
</dbReference>
<sequence>MTKAATILLFSYGTLQQENVQLSSFGRRLEGTPDAMPGWRLGEIEITDPEVIRASGKRFHPIVEPSGDAADAVAGTVFRITEAELAAADAYEVSDYKRVLVRLRSGQEAWVYVRA</sequence>
<dbReference type="InterPro" id="IPR013024">
    <property type="entry name" value="GGCT-like"/>
</dbReference>
<evidence type="ECO:0000259" key="1">
    <source>
        <dbReference type="Pfam" id="PF06094"/>
    </source>
</evidence>
<dbReference type="CDD" id="cd06661">
    <property type="entry name" value="GGCT_like"/>
    <property type="match status" value="1"/>
</dbReference>
<dbReference type="SUPFAM" id="SSF110857">
    <property type="entry name" value="Gamma-glutamyl cyclotransferase-like"/>
    <property type="match status" value="1"/>
</dbReference>
<dbReference type="Proteomes" id="UP000700706">
    <property type="component" value="Unassembled WGS sequence"/>
</dbReference>
<dbReference type="InterPro" id="IPR036568">
    <property type="entry name" value="GGCT-like_sf"/>
</dbReference>
<dbReference type="Gene3D" id="3.10.490.10">
    <property type="entry name" value="Gamma-glutamyl cyclotransferase-like"/>
    <property type="match status" value="1"/>
</dbReference>
<protein>
    <submittedName>
        <fullName evidence="2">Gamma-glutamylcyclotransferase</fullName>
    </submittedName>
</protein>
<organism evidence="2 3">
    <name type="scientific">Inquilinus limosus</name>
    <dbReference type="NCBI Taxonomy" id="171674"/>
    <lineage>
        <taxon>Bacteria</taxon>
        <taxon>Pseudomonadati</taxon>
        <taxon>Pseudomonadota</taxon>
        <taxon>Alphaproteobacteria</taxon>
        <taxon>Rhodospirillales</taxon>
        <taxon>Rhodospirillaceae</taxon>
        <taxon>Inquilinus</taxon>
    </lineage>
</organism>
<gene>
    <name evidence="2" type="ORF">JF625_11535</name>
</gene>
<reference evidence="2" key="1">
    <citation type="submission" date="2020-06" db="EMBL/GenBank/DDBJ databases">
        <title>Stable isotope informed genome-resolved metagenomics uncovers potential trophic interactions in rhizosphere soil.</title>
        <authorList>
            <person name="Starr E.P."/>
            <person name="Shi S."/>
            <person name="Blazewicz S.J."/>
            <person name="Koch B.J."/>
            <person name="Probst A.J."/>
            <person name="Hungate B.A."/>
            <person name="Pett-Ridge J."/>
            <person name="Firestone M.K."/>
            <person name="Banfield J.F."/>
        </authorList>
    </citation>
    <scope>NUCLEOTIDE SEQUENCE</scope>
    <source>
        <strain evidence="2">YM_69_17</strain>
    </source>
</reference>
<feature type="domain" description="Gamma-glutamylcyclotransferase AIG2-like" evidence="1">
    <location>
        <begin position="9"/>
        <end position="114"/>
    </location>
</feature>
<dbReference type="InterPro" id="IPR009288">
    <property type="entry name" value="AIG2-like_dom"/>
</dbReference>
<accession>A0A952FJY9</accession>